<evidence type="ECO:0000256" key="4">
    <source>
        <dbReference type="SAM" id="MobiDB-lite"/>
    </source>
</evidence>
<protein>
    <submittedName>
        <fullName evidence="6">ABC transporter substrate-binding protein</fullName>
    </submittedName>
</protein>
<dbReference type="GeneID" id="78822547"/>
<dbReference type="InterPro" id="IPR006311">
    <property type="entry name" value="TAT_signal"/>
</dbReference>
<gene>
    <name evidence="6" type="ORF">ACFQMA_20535</name>
</gene>
<dbReference type="Proteomes" id="UP001596432">
    <property type="component" value="Unassembled WGS sequence"/>
</dbReference>
<dbReference type="Pfam" id="PF01497">
    <property type="entry name" value="Peripla_BP_2"/>
    <property type="match status" value="1"/>
</dbReference>
<dbReference type="AlphaFoldDB" id="A0ABD5Y439"/>
<evidence type="ECO:0000313" key="6">
    <source>
        <dbReference type="EMBL" id="MFC7142212.1"/>
    </source>
</evidence>
<comment type="caution">
    <text evidence="6">The sequence shown here is derived from an EMBL/GenBank/DDBJ whole genome shotgun (WGS) entry which is preliminary data.</text>
</comment>
<dbReference type="PROSITE" id="PS51318">
    <property type="entry name" value="TAT"/>
    <property type="match status" value="1"/>
</dbReference>
<keyword evidence="3" id="KW-0732">Signal</keyword>
<dbReference type="PANTHER" id="PTHR30532">
    <property type="entry name" value="IRON III DICITRATE-BINDING PERIPLASMIC PROTEIN"/>
    <property type="match status" value="1"/>
</dbReference>
<sequence length="432" mass="47873">MGDSDDSRRPTRRQYIAGGGALLGGVLLAGCANNGGETPDAGAADGEPTATERTGADQTPTLTATDGDTDTPSPTDQSTATATDSGPYTATLSPVGEVAFDSVPENVFTMYNQYADMLVALGHGDAVNSMFVPDMAGPTMNHYYERLEGVSFEWEGLVNPYDDFSKEFFYGLDSDVHLLDPAWATTQQNWSRSDVEEITENLGPFFGNFYSGTHADPPEAYADSYQYYTLWELFGHVADVFRERERYERLNAVHSDLLSTIRADLPPEDERPTAVRVTLGDGQFWTYHLNRPGFWLADTRPLGAVDAFGSEQWDGLWGSVGYETMAEADPDVILHLWGMTPRYDMASVREQLQSHSVGQTLSAVENDRVYAQGMRYQGPLMNLFQIEMTAKQLYPDVFGEWPGYENGEHYPEIPAEEQLFDRERVASIVTGN</sequence>
<evidence type="ECO:0000256" key="1">
    <source>
        <dbReference type="ARBA" id="ARBA00004196"/>
    </source>
</evidence>
<organism evidence="6 7">
    <name type="scientific">Halosimplex aquaticum</name>
    <dbReference type="NCBI Taxonomy" id="3026162"/>
    <lineage>
        <taxon>Archaea</taxon>
        <taxon>Methanobacteriati</taxon>
        <taxon>Methanobacteriota</taxon>
        <taxon>Stenosarchaea group</taxon>
        <taxon>Halobacteria</taxon>
        <taxon>Halobacteriales</taxon>
        <taxon>Haloarculaceae</taxon>
        <taxon>Halosimplex</taxon>
    </lineage>
</organism>
<evidence type="ECO:0000256" key="3">
    <source>
        <dbReference type="ARBA" id="ARBA00022729"/>
    </source>
</evidence>
<dbReference type="SUPFAM" id="SSF53807">
    <property type="entry name" value="Helical backbone' metal receptor"/>
    <property type="match status" value="1"/>
</dbReference>
<comment type="subcellular location">
    <subcellularLocation>
        <location evidence="1">Cell envelope</location>
    </subcellularLocation>
</comment>
<name>A0ABD5Y439_9EURY</name>
<feature type="domain" description="Fe/B12 periplasmic-binding" evidence="5">
    <location>
        <begin position="228"/>
        <end position="371"/>
    </location>
</feature>
<keyword evidence="2" id="KW-0813">Transport</keyword>
<feature type="region of interest" description="Disordered" evidence="4">
    <location>
        <begin position="29"/>
        <end position="88"/>
    </location>
</feature>
<dbReference type="PANTHER" id="PTHR30532:SF1">
    <property type="entry name" value="IRON(3+)-HYDROXAMATE-BINDING PROTEIN FHUD"/>
    <property type="match status" value="1"/>
</dbReference>
<evidence type="ECO:0000256" key="2">
    <source>
        <dbReference type="ARBA" id="ARBA00022448"/>
    </source>
</evidence>
<feature type="compositionally biased region" description="Low complexity" evidence="4">
    <location>
        <begin position="63"/>
        <end position="86"/>
    </location>
</feature>
<reference evidence="6 7" key="1">
    <citation type="journal article" date="2019" name="Int. J. Syst. Evol. Microbiol.">
        <title>The Global Catalogue of Microorganisms (GCM) 10K type strain sequencing project: providing services to taxonomists for standard genome sequencing and annotation.</title>
        <authorList>
            <consortium name="The Broad Institute Genomics Platform"/>
            <consortium name="The Broad Institute Genome Sequencing Center for Infectious Disease"/>
            <person name="Wu L."/>
            <person name="Ma J."/>
        </authorList>
    </citation>
    <scope>NUCLEOTIDE SEQUENCE [LARGE SCALE GENOMIC DNA]</scope>
    <source>
        <strain evidence="6 7">XZYJT29</strain>
    </source>
</reference>
<accession>A0ABD5Y439</accession>
<dbReference type="Gene3D" id="3.40.50.1980">
    <property type="entry name" value="Nitrogenase molybdenum iron protein domain"/>
    <property type="match status" value="1"/>
</dbReference>
<dbReference type="InterPro" id="IPR002491">
    <property type="entry name" value="ABC_transptr_periplasmic_BD"/>
</dbReference>
<evidence type="ECO:0000313" key="7">
    <source>
        <dbReference type="Proteomes" id="UP001596432"/>
    </source>
</evidence>
<dbReference type="EMBL" id="JBHTAS010000001">
    <property type="protein sequence ID" value="MFC7142212.1"/>
    <property type="molecule type" value="Genomic_DNA"/>
</dbReference>
<dbReference type="RefSeq" id="WP_274323281.1">
    <property type="nucleotide sequence ID" value="NZ_CP118158.1"/>
</dbReference>
<keyword evidence="7" id="KW-1185">Reference proteome</keyword>
<dbReference type="InterPro" id="IPR051313">
    <property type="entry name" value="Bact_iron-sidero_bind"/>
</dbReference>
<proteinExistence type="predicted"/>
<evidence type="ECO:0000259" key="5">
    <source>
        <dbReference type="Pfam" id="PF01497"/>
    </source>
</evidence>